<feature type="region of interest" description="Disordered" evidence="1">
    <location>
        <begin position="95"/>
        <end position="127"/>
    </location>
</feature>
<reference evidence="4" key="1">
    <citation type="journal article" date="2019" name="Int. J. Syst. Evol. Microbiol.">
        <title>The Global Catalogue of Microorganisms (GCM) 10K type strain sequencing project: providing services to taxonomists for standard genome sequencing and annotation.</title>
        <authorList>
            <consortium name="The Broad Institute Genomics Platform"/>
            <consortium name="The Broad Institute Genome Sequencing Center for Infectious Disease"/>
            <person name="Wu L."/>
            <person name="Ma J."/>
        </authorList>
    </citation>
    <scope>NUCLEOTIDE SEQUENCE [LARGE SCALE GENOMIC DNA]</scope>
    <source>
        <strain evidence="4">CCUG 53903</strain>
    </source>
</reference>
<dbReference type="Gene3D" id="3.40.50.1390">
    <property type="entry name" value="Resolvase, N-terminal catalytic domain"/>
    <property type="match status" value="1"/>
</dbReference>
<evidence type="ECO:0000313" key="4">
    <source>
        <dbReference type="Proteomes" id="UP001596058"/>
    </source>
</evidence>
<gene>
    <name evidence="3" type="ORF">ACFPZ3_01475</name>
</gene>
<dbReference type="Pfam" id="PF00239">
    <property type="entry name" value="Resolvase"/>
    <property type="match status" value="1"/>
</dbReference>
<feature type="domain" description="Resolvase/invertase-type recombinase catalytic" evidence="2">
    <location>
        <begin position="2"/>
        <end position="87"/>
    </location>
</feature>
<evidence type="ECO:0000256" key="1">
    <source>
        <dbReference type="SAM" id="MobiDB-lite"/>
    </source>
</evidence>
<keyword evidence="4" id="KW-1185">Reference proteome</keyword>
<name>A0ABW1CA64_9ACTN</name>
<organism evidence="3 4">
    <name type="scientific">Nonomuraea insulae</name>
    <dbReference type="NCBI Taxonomy" id="1616787"/>
    <lineage>
        <taxon>Bacteria</taxon>
        <taxon>Bacillati</taxon>
        <taxon>Actinomycetota</taxon>
        <taxon>Actinomycetes</taxon>
        <taxon>Streptosporangiales</taxon>
        <taxon>Streptosporangiaceae</taxon>
        <taxon>Nonomuraea</taxon>
    </lineage>
</organism>
<dbReference type="InterPro" id="IPR006119">
    <property type="entry name" value="Resolv_N"/>
</dbReference>
<proteinExistence type="predicted"/>
<dbReference type="Proteomes" id="UP001596058">
    <property type="component" value="Unassembled WGS sequence"/>
</dbReference>
<protein>
    <submittedName>
        <fullName evidence="3">Recombinase family protein</fullName>
    </submittedName>
</protein>
<dbReference type="SUPFAM" id="SSF53041">
    <property type="entry name" value="Resolvase-like"/>
    <property type="match status" value="1"/>
</dbReference>
<evidence type="ECO:0000313" key="3">
    <source>
        <dbReference type="EMBL" id="MFC5822514.1"/>
    </source>
</evidence>
<dbReference type="InterPro" id="IPR036162">
    <property type="entry name" value="Resolvase-like_N_sf"/>
</dbReference>
<accession>A0ABW1CA64</accession>
<evidence type="ECO:0000259" key="2">
    <source>
        <dbReference type="Pfam" id="PF00239"/>
    </source>
</evidence>
<comment type="caution">
    <text evidence="3">The sequence shown here is derived from an EMBL/GenBank/DDBJ whole genome shotgun (WGS) entry which is preliminary data.</text>
</comment>
<dbReference type="EMBL" id="JBHSPA010000004">
    <property type="protein sequence ID" value="MFC5822514.1"/>
    <property type="molecule type" value="Genomic_DNA"/>
</dbReference>
<dbReference type="RefSeq" id="WP_379512069.1">
    <property type="nucleotide sequence ID" value="NZ_JBHSPA010000004.1"/>
</dbReference>
<sequence>MKVIADIEGGRAKAILVRKHSRFGRNRTGNQLNLARVEKPGGELVSATEEVDARTVVGKLTRGMLFELAAFESDRAGEQWGEAFQNPLARGLPPLGTPSLGTSGGDRSVTPCTPRGLSPRQRTVPSAMSRTMQADQLACSRNATSDGSLIGTSLGWLTG</sequence>